<dbReference type="PANTHER" id="PTHR36842">
    <property type="entry name" value="PROTEIN TOLB HOMOLOG"/>
    <property type="match status" value="1"/>
</dbReference>
<accession>A0ABS7C0R3</accession>
<organism evidence="3 4">
    <name type="scientific">Paenibacillus sepulcri</name>
    <dbReference type="NCBI Taxonomy" id="359917"/>
    <lineage>
        <taxon>Bacteria</taxon>
        <taxon>Bacillati</taxon>
        <taxon>Bacillota</taxon>
        <taxon>Bacilli</taxon>
        <taxon>Bacillales</taxon>
        <taxon>Paenibacillaceae</taxon>
        <taxon>Paenibacillus</taxon>
    </lineage>
</organism>
<evidence type="ECO:0000313" key="3">
    <source>
        <dbReference type="EMBL" id="MBW7454492.1"/>
    </source>
</evidence>
<feature type="chain" id="PRO_5045522055" evidence="2">
    <location>
        <begin position="33"/>
        <end position="380"/>
    </location>
</feature>
<comment type="caution">
    <text evidence="3">The sequence shown here is derived from an EMBL/GenBank/DDBJ whole genome shotgun (WGS) entry which is preliminary data.</text>
</comment>
<keyword evidence="4" id="KW-1185">Reference proteome</keyword>
<dbReference type="Proteomes" id="UP001519887">
    <property type="component" value="Unassembled WGS sequence"/>
</dbReference>
<sequence length="380" mass="41639">MVANKKKQKKAAAAAITLAGMLVVLSACGSGAGYDGSTAAGREVIKKPDKTITVVDEAPAQADQQMEVSKIDELKGIHGLDWLSEDKIIVDKENLNMKPVTIEGEQRYPRNLYIRDLAAADQEDEAVSEEQDNQSFALLSADKKYLFYKKNSEDTATGYIMDMATRESVQTGEGELHANDGEWIDNERVIFSLINGSIVTSDVKGNTTTVLPMEDFSIMNATQRGTTVYYTSMQDKLHAYDTLTDKQTVLDSKVIWFVPTPDNKQTALVKRTSETEMELTITDSALKKKWTLVKATQVLGMSWSPDGTKLAYIANSQGDGVNGVFVADSVSGKTTPISVDSRNASGTLRWSPSGDKLLTSSAVMEENKVVFHTYVISFQQ</sequence>
<dbReference type="SUPFAM" id="SSF82171">
    <property type="entry name" value="DPP6 N-terminal domain-like"/>
    <property type="match status" value="1"/>
</dbReference>
<evidence type="ECO:0000256" key="2">
    <source>
        <dbReference type="SAM" id="SignalP"/>
    </source>
</evidence>
<dbReference type="Gene3D" id="2.120.10.30">
    <property type="entry name" value="TolB, C-terminal domain"/>
    <property type="match status" value="1"/>
</dbReference>
<dbReference type="InterPro" id="IPR011042">
    <property type="entry name" value="6-blade_b-propeller_TolB-like"/>
</dbReference>
<keyword evidence="2" id="KW-0732">Signal</keyword>
<proteinExistence type="inferred from homology"/>
<reference evidence="3 4" key="1">
    <citation type="submission" date="2021-07" db="EMBL/GenBank/DDBJ databases">
        <title>Paenibacillus radiodurans sp. nov., isolated from the southeastern edge of Tengger Desert.</title>
        <authorList>
            <person name="Zhang G."/>
        </authorList>
    </citation>
    <scope>NUCLEOTIDE SEQUENCE [LARGE SCALE GENOMIC DNA]</scope>
    <source>
        <strain evidence="3 4">CCM 7311</strain>
    </source>
</reference>
<dbReference type="Pfam" id="PF07676">
    <property type="entry name" value="PD40"/>
    <property type="match status" value="1"/>
</dbReference>
<name>A0ABS7C0R3_9BACL</name>
<protein>
    <submittedName>
        <fullName evidence="3">PD40 domain-containing protein</fullName>
    </submittedName>
</protein>
<dbReference type="PROSITE" id="PS51257">
    <property type="entry name" value="PROKAR_LIPOPROTEIN"/>
    <property type="match status" value="1"/>
</dbReference>
<dbReference type="EMBL" id="JAHZIK010000208">
    <property type="protein sequence ID" value="MBW7454492.1"/>
    <property type="molecule type" value="Genomic_DNA"/>
</dbReference>
<dbReference type="InterPro" id="IPR011659">
    <property type="entry name" value="WD40"/>
</dbReference>
<evidence type="ECO:0000256" key="1">
    <source>
        <dbReference type="ARBA" id="ARBA00009820"/>
    </source>
</evidence>
<gene>
    <name evidence="3" type="ORF">K0U00_10665</name>
</gene>
<evidence type="ECO:0000313" key="4">
    <source>
        <dbReference type="Proteomes" id="UP001519887"/>
    </source>
</evidence>
<feature type="signal peptide" evidence="2">
    <location>
        <begin position="1"/>
        <end position="32"/>
    </location>
</feature>
<dbReference type="PANTHER" id="PTHR36842:SF1">
    <property type="entry name" value="PROTEIN TOLB"/>
    <property type="match status" value="1"/>
</dbReference>
<dbReference type="RefSeq" id="WP_210038346.1">
    <property type="nucleotide sequence ID" value="NZ_JBHLVU010000022.1"/>
</dbReference>
<comment type="similarity">
    <text evidence="1">Belongs to the TolB family.</text>
</comment>